<evidence type="ECO:0000313" key="2">
    <source>
        <dbReference type="Proteomes" id="UP001633002"/>
    </source>
</evidence>
<comment type="caution">
    <text evidence="1">The sequence shown here is derived from an EMBL/GenBank/DDBJ whole genome shotgun (WGS) entry which is preliminary data.</text>
</comment>
<accession>A0ABD3H8H6</accession>
<dbReference type="EMBL" id="JBJQOH010000005">
    <property type="protein sequence ID" value="KAL3686570.1"/>
    <property type="molecule type" value="Genomic_DNA"/>
</dbReference>
<organism evidence="1 2">
    <name type="scientific">Riccia sorocarpa</name>
    <dbReference type="NCBI Taxonomy" id="122646"/>
    <lineage>
        <taxon>Eukaryota</taxon>
        <taxon>Viridiplantae</taxon>
        <taxon>Streptophyta</taxon>
        <taxon>Embryophyta</taxon>
        <taxon>Marchantiophyta</taxon>
        <taxon>Marchantiopsida</taxon>
        <taxon>Marchantiidae</taxon>
        <taxon>Marchantiales</taxon>
        <taxon>Ricciaceae</taxon>
        <taxon>Riccia</taxon>
    </lineage>
</organism>
<protein>
    <submittedName>
        <fullName evidence="1">Uncharacterized protein</fullName>
    </submittedName>
</protein>
<sequence>MLLPADRFSTAAMLSSHREELCSLPPENPPSRATSGSLRDILRSIFALCQGVLDTLVIDVCNRRTSDAPHVTLPQAFSRALPEIYSPTQAAASAAELFNYSRCVDVGSHRQWLAESARR</sequence>
<dbReference type="Proteomes" id="UP001633002">
    <property type="component" value="Unassembled WGS sequence"/>
</dbReference>
<proteinExistence type="predicted"/>
<keyword evidence="2" id="KW-1185">Reference proteome</keyword>
<gene>
    <name evidence="1" type="ORF">R1sor_009144</name>
</gene>
<dbReference type="AlphaFoldDB" id="A0ABD3H8H6"/>
<reference evidence="1 2" key="1">
    <citation type="submission" date="2024-09" db="EMBL/GenBank/DDBJ databases">
        <title>Chromosome-scale assembly of Riccia sorocarpa.</title>
        <authorList>
            <person name="Paukszto L."/>
        </authorList>
    </citation>
    <scope>NUCLEOTIDE SEQUENCE [LARGE SCALE GENOMIC DNA]</scope>
    <source>
        <strain evidence="1">LP-2024</strain>
        <tissue evidence="1">Aerial parts of the thallus</tissue>
    </source>
</reference>
<evidence type="ECO:0000313" key="1">
    <source>
        <dbReference type="EMBL" id="KAL3686570.1"/>
    </source>
</evidence>
<name>A0ABD3H8H6_9MARC</name>